<name>A0A6J5MCM6_9CAUD</name>
<evidence type="ECO:0000313" key="1">
    <source>
        <dbReference type="EMBL" id="CAB4144378.1"/>
    </source>
</evidence>
<protein>
    <submittedName>
        <fullName evidence="1">Uncharacterized protein</fullName>
    </submittedName>
</protein>
<sequence>MTTINYANEFKTTFVINSDTIPYMKNRGIQIVDTKPYIDHDFNASYSEVTIVVKPTTLIEMLYAGVHLALDKKVY</sequence>
<proteinExistence type="predicted"/>
<accession>A0A6J5MCM6</accession>
<gene>
    <name evidence="1" type="ORF">UFOVP462_33</name>
</gene>
<dbReference type="EMBL" id="LR796431">
    <property type="protein sequence ID" value="CAB4144378.1"/>
    <property type="molecule type" value="Genomic_DNA"/>
</dbReference>
<organism evidence="1">
    <name type="scientific">uncultured Caudovirales phage</name>
    <dbReference type="NCBI Taxonomy" id="2100421"/>
    <lineage>
        <taxon>Viruses</taxon>
        <taxon>Duplodnaviria</taxon>
        <taxon>Heunggongvirae</taxon>
        <taxon>Uroviricota</taxon>
        <taxon>Caudoviricetes</taxon>
        <taxon>Peduoviridae</taxon>
        <taxon>Maltschvirus</taxon>
        <taxon>Maltschvirus maltsch</taxon>
    </lineage>
</organism>
<reference evidence="1" key="1">
    <citation type="submission" date="2020-04" db="EMBL/GenBank/DDBJ databases">
        <authorList>
            <person name="Chiriac C."/>
            <person name="Salcher M."/>
            <person name="Ghai R."/>
            <person name="Kavagutti S V."/>
        </authorList>
    </citation>
    <scope>NUCLEOTIDE SEQUENCE</scope>
</reference>